<dbReference type="PROSITE" id="PS51257">
    <property type="entry name" value="PROKAR_LIPOPROTEIN"/>
    <property type="match status" value="1"/>
</dbReference>
<dbReference type="AlphaFoldDB" id="A0A0F6VYN5"/>
<reference evidence="3 4" key="1">
    <citation type="submission" date="2015-03" db="EMBL/GenBank/DDBJ databases">
        <title>Genome assembly of Sandaracinus amylolyticus DSM 53668.</title>
        <authorList>
            <person name="Sharma G."/>
            <person name="Subramanian S."/>
        </authorList>
    </citation>
    <scope>NUCLEOTIDE SEQUENCE [LARGE SCALE GENOMIC DNA]</scope>
    <source>
        <strain evidence="3 4">DSM 53668</strain>
    </source>
</reference>
<dbReference type="InterPro" id="IPR011659">
    <property type="entry name" value="WD40"/>
</dbReference>
<feature type="signal peptide" evidence="2">
    <location>
        <begin position="1"/>
        <end position="20"/>
    </location>
</feature>
<evidence type="ECO:0000313" key="4">
    <source>
        <dbReference type="Proteomes" id="UP000034883"/>
    </source>
</evidence>
<dbReference type="SUPFAM" id="SSF82171">
    <property type="entry name" value="DPP6 N-terminal domain-like"/>
    <property type="match status" value="1"/>
</dbReference>
<dbReference type="RefSeq" id="WP_157068555.1">
    <property type="nucleotide sequence ID" value="NZ_CP011125.1"/>
</dbReference>
<evidence type="ECO:0000256" key="1">
    <source>
        <dbReference type="SAM" id="MobiDB-lite"/>
    </source>
</evidence>
<gene>
    <name evidence="3" type="ORF">DB32_000123</name>
</gene>
<keyword evidence="2" id="KW-0732">Signal</keyword>
<dbReference type="OrthoDB" id="5512182at2"/>
<dbReference type="InterPro" id="IPR011042">
    <property type="entry name" value="6-blade_b-propeller_TolB-like"/>
</dbReference>
<dbReference type="KEGG" id="samy:DB32_000123"/>
<dbReference type="Proteomes" id="UP000034883">
    <property type="component" value="Chromosome"/>
</dbReference>
<dbReference type="EMBL" id="CP011125">
    <property type="protein sequence ID" value="AKF02975.1"/>
    <property type="molecule type" value="Genomic_DNA"/>
</dbReference>
<accession>A0A0F6VYN5</accession>
<dbReference type="Gene3D" id="2.60.40.1080">
    <property type="match status" value="1"/>
</dbReference>
<protein>
    <submittedName>
        <fullName evidence="3">TolB protein</fullName>
    </submittedName>
</protein>
<feature type="chain" id="PRO_5002511425" evidence="2">
    <location>
        <begin position="21"/>
        <end position="634"/>
    </location>
</feature>
<dbReference type="Pfam" id="PF07676">
    <property type="entry name" value="PD40"/>
    <property type="match status" value="2"/>
</dbReference>
<dbReference type="STRING" id="927083.DB32_000123"/>
<keyword evidence="4" id="KW-1185">Reference proteome</keyword>
<evidence type="ECO:0000313" key="3">
    <source>
        <dbReference type="EMBL" id="AKF02975.1"/>
    </source>
</evidence>
<evidence type="ECO:0000256" key="2">
    <source>
        <dbReference type="SAM" id="SignalP"/>
    </source>
</evidence>
<feature type="compositionally biased region" description="Gly residues" evidence="1">
    <location>
        <begin position="28"/>
        <end position="42"/>
    </location>
</feature>
<proteinExistence type="predicted"/>
<name>A0A0F6VYN5_9BACT</name>
<organism evidence="3 4">
    <name type="scientific">Sandaracinus amylolyticus</name>
    <dbReference type="NCBI Taxonomy" id="927083"/>
    <lineage>
        <taxon>Bacteria</taxon>
        <taxon>Pseudomonadati</taxon>
        <taxon>Myxococcota</taxon>
        <taxon>Polyangia</taxon>
        <taxon>Polyangiales</taxon>
        <taxon>Sandaracinaceae</taxon>
        <taxon>Sandaracinus</taxon>
    </lineage>
</organism>
<dbReference type="Gene3D" id="2.120.10.30">
    <property type="entry name" value="TolB, C-terminal domain"/>
    <property type="match status" value="1"/>
</dbReference>
<sequence>MLSRATSFSVAALAVGIVLSACTEGGTRPPGGGGDGGAGGQDGATTSSPLRIEPADHRVAVTSGASVNVDYRAFLRQSDGSEREVTSEVTWLATVPTLGSFSGARFTSTPDRGGRTDIRATMGSTEALTSLTISLERIVITDGTPADAPTRFGGTADPSRAPELVYPDDATMVPSNLGELEFHYRTAGSTLFELHVQAGVLDLRIYFGCPESVGGGCIYTPDRDVWESIATAAAGQGPITYRLRGVNDAGQLGETAERTLTVSEEPITGGIYYWNAGAGRVERFEFGVRGAQAEPFIDSARTGATFCVGCHTVSRDGQRIAVGTDMPTTTFQVFDVATRNRIFSRGSSGGGLPGGGTPTQPNFASFSPDHLQIAASAIAGLSILDGTTGDVIAERLGGGAVSMPDWSPDGNHIAFVRYDAPPSIPGFPLVDVNGVTGGEIVRLDRSGSSWTVGPTLVAGSGNNYYPAYSPDGEWIVFNRSESNSNSAGMGDAMNPMPTLDATLWIVPSSGSGVATRLSRLAGLADSWAKWDPTEYRDRGRPLFWLTWTSRRAFGLRLAENARSQLWMAAFDPEAAAAGRDGGYPAFRLPFQNIESANHIGQWVTRVERLTCDDDTDCGGEFCVDGRCYSVPPLI</sequence>
<feature type="region of interest" description="Disordered" evidence="1">
    <location>
        <begin position="26"/>
        <end position="52"/>
    </location>
</feature>